<organism evidence="3 4">
    <name type="scientific">Rhodosorus marinus</name>
    <dbReference type="NCBI Taxonomy" id="101924"/>
    <lineage>
        <taxon>Eukaryota</taxon>
        <taxon>Rhodophyta</taxon>
        <taxon>Stylonematophyceae</taxon>
        <taxon>Stylonematales</taxon>
        <taxon>Stylonemataceae</taxon>
        <taxon>Rhodosorus</taxon>
    </lineage>
</organism>
<keyword evidence="4" id="KW-1185">Reference proteome</keyword>
<dbReference type="InterPro" id="IPR001623">
    <property type="entry name" value="DnaJ_domain"/>
</dbReference>
<sequence length="558" mass="63793">MRVEMRLENGKRVLKRVFHVMIDERGEKLAEVEGKGEDKVGGITAMAFVIGGGLVTRPGKGRPDLKRRGERRVVVSVLKDVKRSFFLKRVNKDFDQVRPQKERVGEALQARVVDVRPVCGSRYGNHMQITVDSGDLNWTHKKPGQFVLVNRVGRDLSSVLVVASPPESERLQFLVDSTHDAGGLSKIMVGDVLEVSTVIGNGLSVEPTVSGPRLLMFVDCAQGAAAMRSFATWGHFRVASGSGTNRKVQVKIYMYFKSPSQPPFLNEFRDWMIYGVDVVPVFEPFLDYLRLNPLDTSTIETESVIACMSNEKDKEWLFRYLHGLGVQRENMQHITEHSVTKELEVFNVARIQEPDCIGEDECADLAFDEWQSTRNYMHSDKKMHLMAKQNGATGEGFHKKVNSFSKEEWENWISDNSDWDIPGWDDEEWEGYWNLWQKDRLEWREKGFNQEWFVPEGDFKTRSRSTHWHWQRGARGFGGGQGDRFSGSSDSQNKYADIDSYRILGIEDGADLRTVKKAYRSMAMKFHPDLNPNIGEAGLERMQMIALAYAQIRDTFRM</sequence>
<dbReference type="SUPFAM" id="SSF46565">
    <property type="entry name" value="Chaperone J-domain"/>
    <property type="match status" value="1"/>
</dbReference>
<dbReference type="PANTHER" id="PTHR47215:SF1">
    <property type="entry name" value="F9L1.8 PROTEIN"/>
    <property type="match status" value="1"/>
</dbReference>
<dbReference type="AlphaFoldDB" id="A0AAV8UVG3"/>
<protein>
    <recommendedName>
        <fullName evidence="2">J domain-containing protein</fullName>
    </recommendedName>
</protein>
<dbReference type="PRINTS" id="PR00625">
    <property type="entry name" value="JDOMAIN"/>
</dbReference>
<gene>
    <name evidence="3" type="ORF">NDN08_003063</name>
</gene>
<dbReference type="PROSITE" id="PS50076">
    <property type="entry name" value="DNAJ_2"/>
    <property type="match status" value="1"/>
</dbReference>
<dbReference type="EMBL" id="JAMWBK010000003">
    <property type="protein sequence ID" value="KAJ8906570.1"/>
    <property type="molecule type" value="Genomic_DNA"/>
</dbReference>
<proteinExistence type="predicted"/>
<feature type="domain" description="J" evidence="2">
    <location>
        <begin position="499"/>
        <end position="557"/>
    </location>
</feature>
<evidence type="ECO:0000256" key="1">
    <source>
        <dbReference type="SAM" id="MobiDB-lite"/>
    </source>
</evidence>
<dbReference type="PANTHER" id="PTHR47215">
    <property type="match status" value="1"/>
</dbReference>
<dbReference type="Pfam" id="PF00226">
    <property type="entry name" value="DnaJ"/>
    <property type="match status" value="1"/>
</dbReference>
<evidence type="ECO:0000259" key="2">
    <source>
        <dbReference type="PROSITE" id="PS50076"/>
    </source>
</evidence>
<accession>A0AAV8UVG3</accession>
<evidence type="ECO:0000313" key="3">
    <source>
        <dbReference type="EMBL" id="KAJ8906570.1"/>
    </source>
</evidence>
<reference evidence="3 4" key="1">
    <citation type="journal article" date="2023" name="Nat. Commun.">
        <title>Origin of minicircular mitochondrial genomes in red algae.</title>
        <authorList>
            <person name="Lee Y."/>
            <person name="Cho C.H."/>
            <person name="Lee Y.M."/>
            <person name="Park S.I."/>
            <person name="Yang J.H."/>
            <person name="West J.A."/>
            <person name="Bhattacharya D."/>
            <person name="Yoon H.S."/>
        </authorList>
    </citation>
    <scope>NUCLEOTIDE SEQUENCE [LARGE SCALE GENOMIC DNA]</scope>
    <source>
        <strain evidence="3 4">CCMP1338</strain>
        <tissue evidence="3">Whole cell</tissue>
    </source>
</reference>
<feature type="compositionally biased region" description="Low complexity" evidence="1">
    <location>
        <begin position="483"/>
        <end position="492"/>
    </location>
</feature>
<dbReference type="CDD" id="cd06257">
    <property type="entry name" value="DnaJ"/>
    <property type="match status" value="1"/>
</dbReference>
<dbReference type="InterPro" id="IPR036869">
    <property type="entry name" value="J_dom_sf"/>
</dbReference>
<dbReference type="Proteomes" id="UP001157974">
    <property type="component" value="Unassembled WGS sequence"/>
</dbReference>
<dbReference type="Gene3D" id="1.10.287.110">
    <property type="entry name" value="DnaJ domain"/>
    <property type="match status" value="1"/>
</dbReference>
<evidence type="ECO:0000313" key="4">
    <source>
        <dbReference type="Proteomes" id="UP001157974"/>
    </source>
</evidence>
<dbReference type="SMART" id="SM00271">
    <property type="entry name" value="DnaJ"/>
    <property type="match status" value="1"/>
</dbReference>
<name>A0AAV8UVG3_9RHOD</name>
<feature type="region of interest" description="Disordered" evidence="1">
    <location>
        <begin position="473"/>
        <end position="492"/>
    </location>
</feature>
<comment type="caution">
    <text evidence="3">The sequence shown here is derived from an EMBL/GenBank/DDBJ whole genome shotgun (WGS) entry which is preliminary data.</text>
</comment>